<name>A0A0K9UNT0_VIBCL</name>
<keyword evidence="1" id="KW-0812">Transmembrane</keyword>
<accession>A0A0K9UNT0</accession>
<keyword evidence="1" id="KW-1133">Transmembrane helix</keyword>
<dbReference type="RefSeq" id="WP_001894976.1">
    <property type="nucleotide sequence ID" value="NZ_CP016325.1"/>
</dbReference>
<evidence type="ECO:0000313" key="2">
    <source>
        <dbReference type="EMBL" id="KNA57117.1"/>
    </source>
</evidence>
<reference evidence="2 3" key="1">
    <citation type="submission" date="2007-01" db="EMBL/GenBank/DDBJ databases">
        <authorList>
            <person name="Kobayashi T."/>
            <person name="Suzuki M."/>
            <person name="Inoue H."/>
            <person name="Itai R.N."/>
            <person name="Takahashi M."/>
            <person name="Nakanishi H."/>
            <person name="Mori S."/>
            <person name="Nishizawa N.K."/>
        </authorList>
    </citation>
    <scope>NUCLEOTIDE SEQUENCE [LARGE SCALE GENOMIC DNA]</scope>
    <source>
        <strain evidence="2 3">2740-80</strain>
    </source>
</reference>
<reference evidence="2 3" key="2">
    <citation type="submission" date="2010-08" db="EMBL/GenBank/DDBJ databases">
        <title>The Genome Sequence of Vibrio cholerae strain 2740-80.</title>
        <authorList>
            <consortium name="The Broad Institute Genome Sequencing Platform"/>
            <person name="Colwell R."/>
            <person name="Young S.K."/>
            <person name="Zeng Q."/>
            <person name="Alvarado L."/>
            <person name="Berlin A."/>
            <person name="Chapman S."/>
            <person name="Chen Z."/>
            <person name="Freedman E."/>
            <person name="Gellesch M."/>
            <person name="Goldberg J."/>
            <person name="Griggs A."/>
            <person name="Gujja S."/>
            <person name="Heilman E."/>
            <person name="Heiman D."/>
            <person name="Howarth C."/>
            <person name="Larson L."/>
            <person name="Mehta T."/>
            <person name="Neiman D.N."/>
            <person name="Park D."/>
            <person name="Pearson M."/>
            <person name="Roberts A."/>
            <person name="Saif S."/>
            <person name="Shenoy N."/>
            <person name="Sisk P."/>
            <person name="Stolte C."/>
            <person name="Sykes S."/>
            <person name="White J."/>
            <person name="Yandava C."/>
            <person name="Borodovsky M."/>
            <person name="Heidelberg J."/>
            <person name="Haas B."/>
            <person name="Nusbaum C."/>
            <person name="Birren B."/>
        </authorList>
    </citation>
    <scope>NUCLEOTIDE SEQUENCE [LARGE SCALE GENOMIC DNA]</scope>
    <source>
        <strain evidence="2 3">2740-80</strain>
    </source>
</reference>
<feature type="transmembrane region" description="Helical" evidence="1">
    <location>
        <begin position="12"/>
        <end position="35"/>
    </location>
</feature>
<keyword evidence="1" id="KW-0472">Membrane</keyword>
<sequence>MSPILNSRIQSNNLLIMVVSAVSLALGVALCANYLTELIGATTVLLCIGGALITVSIVLVSKLLNPKIKQVVRLRGGYFFEPETLKGKEVLGYEFNQDIAQYLRALGAENKAYAKALLNGYEDYDAPDSSYDPDVLDYYNLVASCTEFLFLRKLGLHLNSYFVYEEIDRNKICTIPRSSMSQDVLKNRVLELITRNHREREAFLDHDGDSDFELCFAVGDGGEVFDSLHLELPLGTKLQRLSDNSLRISNDIFDIRFVVDCNATSTVISPALICGDYDAPWLVSVKLEVTVKKRLILSSDDIEMHQWLDSFLNSFENYISIKKLEERSYLQLVSILKS</sequence>
<feature type="transmembrane region" description="Helical" evidence="1">
    <location>
        <begin position="41"/>
        <end position="64"/>
    </location>
</feature>
<gene>
    <name evidence="2" type="ORF">VC274080_023818</name>
</gene>
<protein>
    <submittedName>
        <fullName evidence="2">Uncharacterized protein</fullName>
    </submittedName>
</protein>
<dbReference type="EMBL" id="AAUT02000026">
    <property type="protein sequence ID" value="KNA57117.1"/>
    <property type="molecule type" value="Genomic_DNA"/>
</dbReference>
<dbReference type="AlphaFoldDB" id="A0A0K9UNT0"/>
<proteinExistence type="predicted"/>
<evidence type="ECO:0000313" key="3">
    <source>
        <dbReference type="Proteomes" id="UP000003017"/>
    </source>
</evidence>
<organism evidence="2 3">
    <name type="scientific">Vibrio cholerae 2740-80</name>
    <dbReference type="NCBI Taxonomy" id="412614"/>
    <lineage>
        <taxon>Bacteria</taxon>
        <taxon>Pseudomonadati</taxon>
        <taxon>Pseudomonadota</taxon>
        <taxon>Gammaproteobacteria</taxon>
        <taxon>Vibrionales</taxon>
        <taxon>Vibrionaceae</taxon>
        <taxon>Vibrio</taxon>
    </lineage>
</organism>
<dbReference type="Proteomes" id="UP000003017">
    <property type="component" value="Unassembled WGS sequence"/>
</dbReference>
<evidence type="ECO:0000256" key="1">
    <source>
        <dbReference type="SAM" id="Phobius"/>
    </source>
</evidence>
<comment type="caution">
    <text evidence="2">The sequence shown here is derived from an EMBL/GenBank/DDBJ whole genome shotgun (WGS) entry which is preliminary data.</text>
</comment>